<sequence>MQLFNLPIFNHSREDPREYFKLLPANDYEYDARAALNLFYLMAGTNKRASLLGPPPFRFLAHVARGRVALYFGCPPEYVGVVRGAFAGAYPRVSLAPASSPAAGWKGGALTEFYAAGGKFLPFRRLQGPPSVMVAALTALGAGRDASVEALLDVCFAPLPEGKMRERAEIEARRYVGVQSSDVWGEIKDALLSPAAGPSGRSTTADVYRVQRQVKVLNPSRAMAADEMRSRFLPPERVYEVTVRVAARGGPKGAAEKHVMDAASAVAAMSYLNRLERSGRHGHGDRVALGGFGEKAVMTGSELANLVVVPGPDSPLWAALERDVARTAAPPGVLLMDDED</sequence>
<dbReference type="EMBL" id="CP017019">
    <property type="protein sequence ID" value="AOQ23056.1"/>
    <property type="molecule type" value="Genomic_DNA"/>
</dbReference>
<evidence type="ECO:0000313" key="3">
    <source>
        <dbReference type="Proteomes" id="UP000094598"/>
    </source>
</evidence>
<accession>A0AAC9MU19</accession>
<dbReference type="EMBL" id="VCDX01000013">
    <property type="protein sequence ID" value="TYL08977.1"/>
    <property type="molecule type" value="Genomic_DNA"/>
</dbReference>
<name>A0AAC9MU19_NEOTH</name>
<keyword evidence="4" id="KW-1185">Reference proteome</keyword>
<dbReference type="RefSeq" id="WP_069588247.1">
    <property type="nucleotide sequence ID" value="NZ_CP017019.1"/>
</dbReference>
<gene>
    <name evidence="1" type="ORF">Maut_00593</name>
    <name evidence="2" type="ORF">MTAT_26410</name>
</gene>
<dbReference type="Proteomes" id="UP000094598">
    <property type="component" value="Chromosome"/>
</dbReference>
<reference evidence="2 4" key="2">
    <citation type="submission" date="2019-05" db="EMBL/GenBank/DDBJ databases">
        <title>Genome sequence of Moorella thermoacetica ATCC 33924.</title>
        <authorList>
            <person name="Poehlein A."/>
            <person name="Bengelsdorf F.R."/>
            <person name="Duerre P."/>
            <person name="Daniel R."/>
        </authorList>
    </citation>
    <scope>NUCLEOTIDE SEQUENCE [LARGE SCALE GENOMIC DNA]</scope>
    <source>
        <strain evidence="2 4">ATCC 33924</strain>
    </source>
</reference>
<protein>
    <submittedName>
        <fullName evidence="1">Uncharacterized protein</fullName>
    </submittedName>
</protein>
<organism evidence="1 3">
    <name type="scientific">Neomoorella thermoacetica</name>
    <name type="common">Clostridium thermoaceticum</name>
    <dbReference type="NCBI Taxonomy" id="1525"/>
    <lineage>
        <taxon>Bacteria</taxon>
        <taxon>Bacillati</taxon>
        <taxon>Bacillota</taxon>
        <taxon>Clostridia</taxon>
        <taxon>Neomoorellales</taxon>
        <taxon>Neomoorellaceae</taxon>
        <taxon>Neomoorella</taxon>
    </lineage>
</organism>
<reference evidence="1 3" key="1">
    <citation type="submission" date="2016-08" db="EMBL/GenBank/DDBJ databases">
        <title>Moorella thermoacetica DSM 103132.</title>
        <authorList>
            <person name="Jendresen C.B."/>
            <person name="Redl S.M."/>
            <person name="Jensen T.O."/>
            <person name="Nielsen A.T."/>
        </authorList>
    </citation>
    <scope>NUCLEOTIDE SEQUENCE [LARGE SCALE GENOMIC DNA]</scope>
    <source>
        <strain evidence="1 3">DSM 103132</strain>
    </source>
</reference>
<proteinExistence type="predicted"/>
<evidence type="ECO:0000313" key="2">
    <source>
        <dbReference type="EMBL" id="TYL08977.1"/>
    </source>
</evidence>
<dbReference type="Proteomes" id="UP000322283">
    <property type="component" value="Unassembled WGS sequence"/>
</dbReference>
<evidence type="ECO:0000313" key="1">
    <source>
        <dbReference type="EMBL" id="AOQ23056.1"/>
    </source>
</evidence>
<evidence type="ECO:0000313" key="4">
    <source>
        <dbReference type="Proteomes" id="UP000322283"/>
    </source>
</evidence>
<dbReference type="AlphaFoldDB" id="A0AAC9MU19"/>